<feature type="compositionally biased region" description="Basic residues" evidence="1">
    <location>
        <begin position="1"/>
        <end position="19"/>
    </location>
</feature>
<name>A0A165R4S2_9APHY</name>
<keyword evidence="3" id="KW-1185">Reference proteome</keyword>
<dbReference type="AlphaFoldDB" id="A0A165R4S2"/>
<gene>
    <name evidence="2" type="ORF">DAEQUDRAFT_216723</name>
</gene>
<dbReference type="EMBL" id="KV429052">
    <property type="protein sequence ID" value="KZT70306.1"/>
    <property type="molecule type" value="Genomic_DNA"/>
</dbReference>
<sequence length="176" mass="20752">MGCVHSRHRFRLGRRRENKLHKPEPPEMEYEEQNGHDSYGEPEPEDGYKPEHEDEYEPEHHHSSSHRHQQGNERIPSPGQVVNEIEERVEQRLHHLLRPDRFRAGYRPSFYAAYARAARRWQFEASKYGSFAYRNNVVVKVRSMRDNSTDHEVPAEAIQNVLNTSCLSPSALRGRR</sequence>
<evidence type="ECO:0000256" key="1">
    <source>
        <dbReference type="SAM" id="MobiDB-lite"/>
    </source>
</evidence>
<proteinExistence type="predicted"/>
<evidence type="ECO:0000313" key="3">
    <source>
        <dbReference type="Proteomes" id="UP000076727"/>
    </source>
</evidence>
<feature type="region of interest" description="Disordered" evidence="1">
    <location>
        <begin position="1"/>
        <end position="81"/>
    </location>
</feature>
<reference evidence="2 3" key="1">
    <citation type="journal article" date="2016" name="Mol. Biol. Evol.">
        <title>Comparative Genomics of Early-Diverging Mushroom-Forming Fungi Provides Insights into the Origins of Lignocellulose Decay Capabilities.</title>
        <authorList>
            <person name="Nagy L.G."/>
            <person name="Riley R."/>
            <person name="Tritt A."/>
            <person name="Adam C."/>
            <person name="Daum C."/>
            <person name="Floudas D."/>
            <person name="Sun H."/>
            <person name="Yadav J.S."/>
            <person name="Pangilinan J."/>
            <person name="Larsson K.H."/>
            <person name="Matsuura K."/>
            <person name="Barry K."/>
            <person name="Labutti K."/>
            <person name="Kuo R."/>
            <person name="Ohm R.A."/>
            <person name="Bhattacharya S.S."/>
            <person name="Shirouzu T."/>
            <person name="Yoshinaga Y."/>
            <person name="Martin F.M."/>
            <person name="Grigoriev I.V."/>
            <person name="Hibbett D.S."/>
        </authorList>
    </citation>
    <scope>NUCLEOTIDE SEQUENCE [LARGE SCALE GENOMIC DNA]</scope>
    <source>
        <strain evidence="2 3">L-15889</strain>
    </source>
</reference>
<dbReference type="Proteomes" id="UP000076727">
    <property type="component" value="Unassembled WGS sequence"/>
</dbReference>
<protein>
    <submittedName>
        <fullName evidence="2">Uncharacterized protein</fullName>
    </submittedName>
</protein>
<feature type="compositionally biased region" description="Basic and acidic residues" evidence="1">
    <location>
        <begin position="46"/>
        <end position="62"/>
    </location>
</feature>
<accession>A0A165R4S2</accession>
<organism evidence="2 3">
    <name type="scientific">Daedalea quercina L-15889</name>
    <dbReference type="NCBI Taxonomy" id="1314783"/>
    <lineage>
        <taxon>Eukaryota</taxon>
        <taxon>Fungi</taxon>
        <taxon>Dikarya</taxon>
        <taxon>Basidiomycota</taxon>
        <taxon>Agaricomycotina</taxon>
        <taxon>Agaricomycetes</taxon>
        <taxon>Polyporales</taxon>
        <taxon>Fomitopsis</taxon>
    </lineage>
</organism>
<evidence type="ECO:0000313" key="2">
    <source>
        <dbReference type="EMBL" id="KZT70306.1"/>
    </source>
</evidence>